<dbReference type="EMBL" id="PJMW01000003">
    <property type="protein sequence ID" value="PKV76751.1"/>
    <property type="molecule type" value="Genomic_DNA"/>
</dbReference>
<proteinExistence type="predicted"/>
<dbReference type="RefSeq" id="WP_101468917.1">
    <property type="nucleotide sequence ID" value="NZ_PJMW01000003.1"/>
</dbReference>
<dbReference type="OrthoDB" id="9043248at2"/>
<gene>
    <name evidence="1" type="ORF">ATK86_7153</name>
</gene>
<comment type="caution">
    <text evidence="1">The sequence shown here is derived from an EMBL/GenBank/DDBJ whole genome shotgun (WGS) entry which is preliminary data.</text>
</comment>
<reference evidence="1 2" key="1">
    <citation type="submission" date="2017-12" db="EMBL/GenBank/DDBJ databases">
        <title>Sequencing the genomes of 1000 Actinobacteria strains.</title>
        <authorList>
            <person name="Klenk H.-P."/>
        </authorList>
    </citation>
    <scope>NUCLEOTIDE SEQUENCE [LARGE SCALE GENOMIC DNA]</scope>
    <source>
        <strain evidence="1 2">DSM 44489</strain>
    </source>
</reference>
<dbReference type="AlphaFoldDB" id="A0A2N3V581"/>
<accession>A0A2N3V581</accession>
<protein>
    <submittedName>
        <fullName evidence="1">Uncharacterized protein</fullName>
    </submittedName>
</protein>
<evidence type="ECO:0000313" key="2">
    <source>
        <dbReference type="Proteomes" id="UP000233766"/>
    </source>
</evidence>
<keyword evidence="2" id="KW-1185">Reference proteome</keyword>
<name>A0A2N3V581_9NOCA</name>
<evidence type="ECO:0000313" key="1">
    <source>
        <dbReference type="EMBL" id="PKV76751.1"/>
    </source>
</evidence>
<organism evidence="1 2">
    <name type="scientific">Nocardia fluminea</name>
    <dbReference type="NCBI Taxonomy" id="134984"/>
    <lineage>
        <taxon>Bacteria</taxon>
        <taxon>Bacillati</taxon>
        <taxon>Actinomycetota</taxon>
        <taxon>Actinomycetes</taxon>
        <taxon>Mycobacteriales</taxon>
        <taxon>Nocardiaceae</taxon>
        <taxon>Nocardia</taxon>
    </lineage>
</organism>
<sequence length="118" mass="13325">MTEEHSKPASLVGPIRYDLHIRIPADGENADSIDFAVNALTLPRVGDQLSFECTDGYLMVEVTHVSHYFFSAAEKPPRRTITVTAHPLPNFDELARRLRKSPELDRWISQFTMLDAAT</sequence>
<dbReference type="Proteomes" id="UP000233766">
    <property type="component" value="Unassembled WGS sequence"/>
</dbReference>